<evidence type="ECO:0000313" key="3">
    <source>
        <dbReference type="Proteomes" id="UP001196413"/>
    </source>
</evidence>
<sequence length="185" mass="20445">MVLGLYFGLAASPKLVGSPAEDPSPKPILWKRYHEDLKKPLQGYARKPRNVVRTASNIPFGLCAGVRTTSEDGPSKYLTRLFTILWRARWEQFECVAGDLVTLKDTELDRSEHESASTYPDIEPEAQNSAGQLADLLLNPGEERFVISGKDSEEGGKKDESDELCEKCSDSTKHGTSAKTSTVRN</sequence>
<reference evidence="2" key="1">
    <citation type="submission" date="2021-06" db="EMBL/GenBank/DDBJ databases">
        <title>Parelaphostrongylus tenuis whole genome reference sequence.</title>
        <authorList>
            <person name="Garwood T.J."/>
            <person name="Larsen P.A."/>
            <person name="Fountain-Jones N.M."/>
            <person name="Garbe J.R."/>
            <person name="Macchietto M.G."/>
            <person name="Kania S.A."/>
            <person name="Gerhold R.W."/>
            <person name="Richards J.E."/>
            <person name="Wolf T.M."/>
        </authorList>
    </citation>
    <scope>NUCLEOTIDE SEQUENCE</scope>
    <source>
        <strain evidence="2">MNPRO001-30</strain>
        <tissue evidence="2">Meninges</tissue>
    </source>
</reference>
<gene>
    <name evidence="2" type="ORF">KIN20_027372</name>
</gene>
<dbReference type="Proteomes" id="UP001196413">
    <property type="component" value="Unassembled WGS sequence"/>
</dbReference>
<name>A0AAD5WDU0_PARTN</name>
<evidence type="ECO:0000256" key="1">
    <source>
        <dbReference type="SAM" id="MobiDB-lite"/>
    </source>
</evidence>
<protein>
    <submittedName>
        <fullName evidence="2">Uncharacterized protein</fullName>
    </submittedName>
</protein>
<feature type="compositionally biased region" description="Basic and acidic residues" evidence="1">
    <location>
        <begin position="141"/>
        <end position="173"/>
    </location>
</feature>
<proteinExistence type="predicted"/>
<feature type="compositionally biased region" description="Polar residues" evidence="1">
    <location>
        <begin position="174"/>
        <end position="185"/>
    </location>
</feature>
<evidence type="ECO:0000313" key="2">
    <source>
        <dbReference type="EMBL" id="KAJ1366649.1"/>
    </source>
</evidence>
<feature type="region of interest" description="Disordered" evidence="1">
    <location>
        <begin position="109"/>
        <end position="185"/>
    </location>
</feature>
<organism evidence="2 3">
    <name type="scientific">Parelaphostrongylus tenuis</name>
    <name type="common">Meningeal worm</name>
    <dbReference type="NCBI Taxonomy" id="148309"/>
    <lineage>
        <taxon>Eukaryota</taxon>
        <taxon>Metazoa</taxon>
        <taxon>Ecdysozoa</taxon>
        <taxon>Nematoda</taxon>
        <taxon>Chromadorea</taxon>
        <taxon>Rhabditida</taxon>
        <taxon>Rhabditina</taxon>
        <taxon>Rhabditomorpha</taxon>
        <taxon>Strongyloidea</taxon>
        <taxon>Metastrongylidae</taxon>
        <taxon>Parelaphostrongylus</taxon>
    </lineage>
</organism>
<keyword evidence="3" id="KW-1185">Reference proteome</keyword>
<accession>A0AAD5WDU0</accession>
<dbReference type="AlphaFoldDB" id="A0AAD5WDU0"/>
<comment type="caution">
    <text evidence="2">The sequence shown here is derived from an EMBL/GenBank/DDBJ whole genome shotgun (WGS) entry which is preliminary data.</text>
</comment>
<dbReference type="EMBL" id="JAHQIW010005614">
    <property type="protein sequence ID" value="KAJ1366649.1"/>
    <property type="molecule type" value="Genomic_DNA"/>
</dbReference>